<dbReference type="EMBL" id="QTJR01000006">
    <property type="protein sequence ID" value="RDY67109.1"/>
    <property type="molecule type" value="Genomic_DNA"/>
</dbReference>
<feature type="region of interest" description="Disordered" evidence="1">
    <location>
        <begin position="1"/>
        <end position="23"/>
    </location>
</feature>
<evidence type="ECO:0000256" key="1">
    <source>
        <dbReference type="SAM" id="MobiDB-lite"/>
    </source>
</evidence>
<gene>
    <name evidence="3" type="ORF">DX912_10595</name>
</gene>
<evidence type="ECO:0000313" key="4">
    <source>
        <dbReference type="Proteomes" id="UP000256829"/>
    </source>
</evidence>
<dbReference type="InterPro" id="IPR025391">
    <property type="entry name" value="DUF4123"/>
</dbReference>
<dbReference type="AlphaFoldDB" id="A0A3D8VCW0"/>
<organism evidence="3 4">
    <name type="scientific">Lysobacter soli</name>
    <dbReference type="NCBI Taxonomy" id="453783"/>
    <lineage>
        <taxon>Bacteria</taxon>
        <taxon>Pseudomonadati</taxon>
        <taxon>Pseudomonadota</taxon>
        <taxon>Gammaproteobacteria</taxon>
        <taxon>Lysobacterales</taxon>
        <taxon>Lysobacteraceae</taxon>
        <taxon>Lysobacter</taxon>
    </lineage>
</organism>
<name>A0A3D8VCW0_9GAMM</name>
<reference evidence="3 4" key="1">
    <citation type="submission" date="2018-08" db="EMBL/GenBank/DDBJ databases">
        <title>Lysobacter soli KCTC 22011, whole genome shotgun sequence.</title>
        <authorList>
            <person name="Zhang X."/>
            <person name="Feng G."/>
            <person name="Zhu H."/>
        </authorList>
    </citation>
    <scope>NUCLEOTIDE SEQUENCE [LARGE SCALE GENOMIC DNA]</scope>
    <source>
        <strain evidence="3 4">KCTC 22011</strain>
    </source>
</reference>
<proteinExistence type="predicted"/>
<protein>
    <submittedName>
        <fullName evidence="3">DUF4123 domain-containing protein</fullName>
    </submittedName>
</protein>
<dbReference type="Pfam" id="PF13503">
    <property type="entry name" value="DUF4123"/>
    <property type="match status" value="1"/>
</dbReference>
<evidence type="ECO:0000313" key="3">
    <source>
        <dbReference type="EMBL" id="RDY67109.1"/>
    </source>
</evidence>
<dbReference type="Proteomes" id="UP000256829">
    <property type="component" value="Unassembled WGS sequence"/>
</dbReference>
<comment type="caution">
    <text evidence="3">The sequence shown here is derived from an EMBL/GenBank/DDBJ whole genome shotgun (WGS) entry which is preliminary data.</text>
</comment>
<sequence length="292" mass="31604">MPGVHSSRRDGRSSDGGPVNPLPDEWARLRAAAPQAHELVFIDGAVQHELGGKLAEDASGALSLFVGLEPEAQALGPWLMSSDTARGVGIDGAARGVNWLLGRVDLTAAHAHLVPWIVAPLPDGAPRGYVRVADGRTLRALVSIWHAEQRTAFFQPWHAWCCGDRDGRAVLLNLPQMKNEDAVAWGDPALSPAQFGQLCEASVPDQLLHQAKGLVVPHVTLSSRERRHEAADTLVEYARSIGYDDLDDQFTLLQWVLKVGTEECRQLGVHTAIVQRLRGAALWAAFHGTDAT</sequence>
<keyword evidence="4" id="KW-1185">Reference proteome</keyword>
<feature type="domain" description="DUF4123" evidence="2">
    <location>
        <begin position="42"/>
        <end position="151"/>
    </location>
</feature>
<accession>A0A3D8VCW0</accession>
<evidence type="ECO:0000259" key="2">
    <source>
        <dbReference type="Pfam" id="PF13503"/>
    </source>
</evidence>